<feature type="domain" description="Peptidase C51" evidence="2">
    <location>
        <begin position="154"/>
        <end position="238"/>
    </location>
</feature>
<organism evidence="3">
    <name type="scientific">Actinoallomurus fulvus</name>
    <dbReference type="NCBI Taxonomy" id="478108"/>
    <lineage>
        <taxon>Bacteria</taxon>
        <taxon>Bacillati</taxon>
        <taxon>Actinomycetota</taxon>
        <taxon>Actinomycetes</taxon>
        <taxon>Streptosporangiales</taxon>
        <taxon>Thermomonosporaceae</taxon>
        <taxon>Actinoallomurus</taxon>
    </lineage>
</organism>
<evidence type="ECO:0000259" key="2">
    <source>
        <dbReference type="Pfam" id="PF05257"/>
    </source>
</evidence>
<dbReference type="AlphaFoldDB" id="A0A2Z5SBI6"/>
<dbReference type="InterPro" id="IPR007921">
    <property type="entry name" value="CHAP_dom"/>
</dbReference>
<dbReference type="Gene3D" id="3.90.1720.10">
    <property type="entry name" value="endopeptidase domain like (from Nostoc punctiforme)"/>
    <property type="match status" value="1"/>
</dbReference>
<accession>A0A2Z5SBI6</accession>
<evidence type="ECO:0000256" key="1">
    <source>
        <dbReference type="SAM" id="Phobius"/>
    </source>
</evidence>
<sequence length="266" mass="28059">MEAKEYPIVSGRHTKSCRLLRNTKLRNTKLGGGIAAAAAVGATAISLIAAAPADSSPKVDAISAGALAALPHADTPVRKPDSLALSDKGVADVVKKQQQRALPSADAALKLAVSQVGVSEDAAGGGTKFQKWFVSSPWAERGVQRDGGQVADYANANWCDMFVSWIGAQLNVKGMGADAFTPTHAKWFQEQGRWGEAARPGAVVFFSWNGSKSLDDIDHVGMVIKDNHDGTIQTVEGNTDNAVRIRTRDASYVVGYGYPEYGTSGT</sequence>
<keyword evidence="1" id="KW-0472">Membrane</keyword>
<evidence type="ECO:0000313" key="3">
    <source>
        <dbReference type="EMBL" id="BBA66518.1"/>
    </source>
</evidence>
<protein>
    <submittedName>
        <fullName evidence="3">CHAP domain-containing protein</fullName>
    </submittedName>
</protein>
<proteinExistence type="predicted"/>
<dbReference type="EMBL" id="LC326402">
    <property type="protein sequence ID" value="BBA66518.1"/>
    <property type="molecule type" value="Genomic_DNA"/>
</dbReference>
<reference evidence="3" key="1">
    <citation type="submission" date="2017-10" db="EMBL/GenBank/DDBJ databases">
        <title>Actinoallolide biosynthesis.</title>
        <authorList>
            <person name="Inahashi Y."/>
            <person name="Shiraishi T."/>
            <person name="Take A."/>
            <person name="Matsumoto A."/>
            <person name="Takahashi Y."/>
            <person name="Omura S."/>
            <person name="Kuzuyama T."/>
            <person name="Nakashima T."/>
        </authorList>
    </citation>
    <scope>NUCLEOTIDE SEQUENCE</scope>
    <source>
        <strain evidence="3">K09-0307</strain>
    </source>
</reference>
<feature type="transmembrane region" description="Helical" evidence="1">
    <location>
        <begin position="30"/>
        <end position="51"/>
    </location>
</feature>
<keyword evidence="1" id="KW-1133">Transmembrane helix</keyword>
<keyword evidence="1" id="KW-0812">Transmembrane</keyword>
<dbReference type="Pfam" id="PF05257">
    <property type="entry name" value="CHAP"/>
    <property type="match status" value="1"/>
</dbReference>
<name>A0A2Z5SBI6_9ACTN</name>